<feature type="transmembrane region" description="Helical" evidence="1">
    <location>
        <begin position="219"/>
        <end position="242"/>
    </location>
</feature>
<keyword evidence="1" id="KW-0997">Cell inner membrane</keyword>
<reference evidence="2 3" key="1">
    <citation type="journal article" date="2012" name="J. Bacteriol.">
        <title>Draft Genome Sequence of Mesorhizobium alhagi CCNWXJ12-2T, a Novel Salt-Resistant Species Isolated from the Desert of Northwestern China.</title>
        <authorList>
            <person name="Zhou M."/>
            <person name="Chen W."/>
            <person name="Chen H."/>
            <person name="Wei G."/>
        </authorList>
    </citation>
    <scope>NUCLEOTIDE SEQUENCE [LARGE SCALE GENOMIC DNA]</scope>
    <source>
        <strain evidence="2 3">CCNWXJ12-2</strain>
    </source>
</reference>
<sequence length="257" mass="27972">MAGFDTVELAKFRFPERRLSRPLPGSITQVKKMKFSSAYLPFVAVMALVVVASNILVQFPVAGQIGALSLADLLTWGAFTYPFAFLVTDLANRRYGPEMARRVVFAGFMVAVACSILIPPLMFRYGLIGFDTAADRLARIAIASGSAFLLAQLLDITVFNRLRRQSWWRAPVIGSLAGSVLDTAMFFTVAFSSAFAFIGPDDAFALEAAPLLGVLPVEAARWMSWALGDLAVKLLIAVFALIPYRLIAARWSQPAVA</sequence>
<protein>
    <recommendedName>
        <fullName evidence="1">Probable queuosine precursor transporter</fullName>
        <shortName evidence="1">Q precursor transporter</shortName>
    </recommendedName>
</protein>
<dbReference type="Pfam" id="PF02592">
    <property type="entry name" value="Vut_1"/>
    <property type="match status" value="1"/>
</dbReference>
<keyword evidence="1" id="KW-1133">Transmembrane helix</keyword>
<proteinExistence type="inferred from homology"/>
<dbReference type="NCBIfam" id="TIGR00697">
    <property type="entry name" value="queuosine precursor transporter"/>
    <property type="match status" value="1"/>
</dbReference>
<dbReference type="AlphaFoldDB" id="H0HMM0"/>
<dbReference type="PATRIC" id="fig|1107882.3.peg.1359"/>
<keyword evidence="3" id="KW-1185">Reference proteome</keyword>
<dbReference type="GO" id="GO:0005886">
    <property type="term" value="C:plasma membrane"/>
    <property type="evidence" value="ECO:0007669"/>
    <property type="project" value="UniProtKB-SubCell"/>
</dbReference>
<feature type="transmembrane region" description="Helical" evidence="1">
    <location>
        <begin position="172"/>
        <end position="199"/>
    </location>
</feature>
<name>H0HMM0_9HYPH</name>
<dbReference type="EMBL" id="AHAM01000045">
    <property type="protein sequence ID" value="EHK58010.1"/>
    <property type="molecule type" value="Genomic_DNA"/>
</dbReference>
<keyword evidence="1" id="KW-0813">Transport</keyword>
<accession>H0HMM0</accession>
<dbReference type="HAMAP" id="MF_02088">
    <property type="entry name" value="Q_prec_transport"/>
    <property type="match status" value="1"/>
</dbReference>
<evidence type="ECO:0000256" key="1">
    <source>
        <dbReference type="HAMAP-Rule" id="MF_02088"/>
    </source>
</evidence>
<gene>
    <name evidence="2" type="ORF">MAXJ12_06922</name>
</gene>
<keyword evidence="1" id="KW-0812">Transmembrane</keyword>
<feature type="transmembrane region" description="Helical" evidence="1">
    <location>
        <begin position="73"/>
        <end position="91"/>
    </location>
</feature>
<dbReference type="PANTHER" id="PTHR34300:SF1">
    <property type="entry name" value="QUEUOSINE PRECURSOR TRANSPORTER"/>
    <property type="match status" value="1"/>
</dbReference>
<feature type="transmembrane region" description="Helical" evidence="1">
    <location>
        <begin position="137"/>
        <end position="160"/>
    </location>
</feature>
<dbReference type="Proteomes" id="UP000003250">
    <property type="component" value="Unassembled WGS sequence"/>
</dbReference>
<evidence type="ECO:0000313" key="3">
    <source>
        <dbReference type="Proteomes" id="UP000003250"/>
    </source>
</evidence>
<comment type="subcellular location">
    <subcellularLocation>
        <location evidence="1">Cell inner membrane</location>
        <topology evidence="1">Multi-pass membrane protein</topology>
    </subcellularLocation>
</comment>
<feature type="transmembrane region" description="Helical" evidence="1">
    <location>
        <begin position="103"/>
        <end position="125"/>
    </location>
</feature>
<dbReference type="PANTHER" id="PTHR34300">
    <property type="entry name" value="QUEUOSINE PRECURSOR TRANSPORTER-RELATED"/>
    <property type="match status" value="1"/>
</dbReference>
<dbReference type="InterPro" id="IPR003744">
    <property type="entry name" value="YhhQ"/>
</dbReference>
<keyword evidence="1" id="KW-0472">Membrane</keyword>
<keyword evidence="1" id="KW-1003">Cell membrane</keyword>
<comment type="similarity">
    <text evidence="1">Belongs to the vitamin uptake transporter (VUT/ECF) (TC 2.A.88) family. Q precursor transporter subfamily.</text>
</comment>
<organism evidence="2 3">
    <name type="scientific">Mesorhizobium alhagi CCNWXJ12-2</name>
    <dbReference type="NCBI Taxonomy" id="1107882"/>
    <lineage>
        <taxon>Bacteria</taxon>
        <taxon>Pseudomonadati</taxon>
        <taxon>Pseudomonadota</taxon>
        <taxon>Alphaproteobacteria</taxon>
        <taxon>Hyphomicrobiales</taxon>
        <taxon>Phyllobacteriaceae</taxon>
        <taxon>Allomesorhizobium</taxon>
    </lineage>
</organism>
<dbReference type="GO" id="GO:0022857">
    <property type="term" value="F:transmembrane transporter activity"/>
    <property type="evidence" value="ECO:0007669"/>
    <property type="project" value="UniProtKB-UniRule"/>
</dbReference>
<comment type="function">
    <text evidence="1">Involved in the import of queuosine (Q) precursors, required for Q precursor salvage.</text>
</comment>
<feature type="transmembrane region" description="Helical" evidence="1">
    <location>
        <begin position="39"/>
        <end position="61"/>
    </location>
</feature>
<evidence type="ECO:0000313" key="2">
    <source>
        <dbReference type="EMBL" id="EHK58010.1"/>
    </source>
</evidence>